<name>A0A1V1HYQ4_9FIRM</name>
<keyword evidence="3 10" id="KW-0285">Flavoprotein</keyword>
<evidence type="ECO:0000313" key="12">
    <source>
        <dbReference type="EMBL" id="CED93102.1"/>
    </source>
</evidence>
<dbReference type="PIRSF" id="PIRSF006268">
    <property type="entry name" value="ApbE"/>
    <property type="match status" value="1"/>
</dbReference>
<dbReference type="AlphaFoldDB" id="A0A1V1HYQ4"/>
<keyword evidence="7 10" id="KW-0460">Magnesium</keyword>
<evidence type="ECO:0000256" key="3">
    <source>
        <dbReference type="ARBA" id="ARBA00022630"/>
    </source>
</evidence>
<evidence type="ECO:0000256" key="5">
    <source>
        <dbReference type="ARBA" id="ARBA00022723"/>
    </source>
</evidence>
<feature type="binding site" evidence="11">
    <location>
        <position position="173"/>
    </location>
    <ligand>
        <name>Mg(2+)</name>
        <dbReference type="ChEBI" id="CHEBI:18420"/>
    </ligand>
</feature>
<evidence type="ECO:0000256" key="6">
    <source>
        <dbReference type="ARBA" id="ARBA00022827"/>
    </source>
</evidence>
<evidence type="ECO:0000256" key="4">
    <source>
        <dbReference type="ARBA" id="ARBA00022679"/>
    </source>
</evidence>
<proteinExistence type="inferred from homology"/>
<dbReference type="PANTHER" id="PTHR30040">
    <property type="entry name" value="THIAMINE BIOSYNTHESIS LIPOPROTEIN APBE"/>
    <property type="match status" value="1"/>
</dbReference>
<dbReference type="Pfam" id="PF02424">
    <property type="entry name" value="ApbE"/>
    <property type="match status" value="1"/>
</dbReference>
<dbReference type="Gene3D" id="3.10.520.10">
    <property type="entry name" value="ApbE-like domains"/>
    <property type="match status" value="1"/>
</dbReference>
<dbReference type="KEGG" id="ril:CRIB_345"/>
<keyword evidence="12" id="KW-0449">Lipoprotein</keyword>
<keyword evidence="6 10" id="KW-0274">FAD</keyword>
<feature type="binding site" evidence="11">
    <location>
        <position position="287"/>
    </location>
    <ligand>
        <name>Mg(2+)</name>
        <dbReference type="ChEBI" id="CHEBI:18420"/>
    </ligand>
</feature>
<evidence type="ECO:0000256" key="11">
    <source>
        <dbReference type="PIRSR" id="PIRSR006268-2"/>
    </source>
</evidence>
<comment type="cofactor">
    <cofactor evidence="11">
        <name>Mg(2+)</name>
        <dbReference type="ChEBI" id="CHEBI:18420"/>
    </cofactor>
    <cofactor evidence="11">
        <name>Mn(2+)</name>
        <dbReference type="ChEBI" id="CHEBI:29035"/>
    </cofactor>
    <text evidence="11">Magnesium. Can also use manganese.</text>
</comment>
<keyword evidence="13" id="KW-1185">Reference proteome</keyword>
<keyword evidence="4 10" id="KW-0808">Transferase</keyword>
<evidence type="ECO:0000256" key="2">
    <source>
        <dbReference type="ARBA" id="ARBA00016337"/>
    </source>
</evidence>
<dbReference type="GeneID" id="82204530"/>
<feature type="binding site" evidence="11">
    <location>
        <position position="291"/>
    </location>
    <ligand>
        <name>Mg(2+)</name>
        <dbReference type="ChEBI" id="CHEBI:18420"/>
    </ligand>
</feature>
<evidence type="ECO:0000256" key="7">
    <source>
        <dbReference type="ARBA" id="ARBA00022842"/>
    </source>
</evidence>
<dbReference type="Proteomes" id="UP000245622">
    <property type="component" value="Chromosome 1"/>
</dbReference>
<dbReference type="EMBL" id="LN555523">
    <property type="protein sequence ID" value="CED93102.1"/>
    <property type="molecule type" value="Genomic_DNA"/>
</dbReference>
<dbReference type="SUPFAM" id="SSF143631">
    <property type="entry name" value="ApbE-like"/>
    <property type="match status" value="1"/>
</dbReference>
<evidence type="ECO:0000256" key="10">
    <source>
        <dbReference type="PIRNR" id="PIRNR006268"/>
    </source>
</evidence>
<sequence length="343" mass="37964">MRKKILTMILISILVIGNIGCTKEDTNQPISRTEIFMGTPISIRLYDGGNQKALDKAFEKIVEIEDAVSINKENTEITKLNESAGIEKVKLSDLSYDILKKGIEYSRLSNGTYDITIGPLVKLWSIGLEDARVPSQDEINNTIDYIDYNNIEVNNSTKEAFLMKKGMEIDLGSIAKGYAADEVAKILKQEGVNSAIIDLGGNIYALGSKSSDSNWKVGIQNPFNDRGEVVGSIEVSDKTVVTSGIYERFIEEDGVKYHHILNPKTGYPYETDIAGVSIIADNSIDADALSTLTFTKGLEEGLKFVEDLENVDAIFITNDKQIYMSEGIKDNFKLIDNDFKISN</sequence>
<comment type="similarity">
    <text evidence="10">Belongs to the ApbE family.</text>
</comment>
<keyword evidence="5 10" id="KW-0479">Metal-binding</keyword>
<dbReference type="EC" id="2.7.1.180" evidence="1 10"/>
<dbReference type="InterPro" id="IPR024932">
    <property type="entry name" value="ApbE"/>
</dbReference>
<dbReference type="PANTHER" id="PTHR30040:SF2">
    <property type="entry name" value="FAD:PROTEIN FMN TRANSFERASE"/>
    <property type="match status" value="1"/>
</dbReference>
<reference evidence="12 13" key="1">
    <citation type="submission" date="2014-04" db="EMBL/GenBank/DDBJ databases">
        <authorList>
            <person name="Hornung B.V."/>
        </authorList>
    </citation>
    <scope>NUCLEOTIDE SEQUENCE [LARGE SCALE GENOMIC DNA]</scope>
    <source>
        <strain evidence="12 13">CRIB</strain>
    </source>
</reference>
<dbReference type="GO" id="GO:0046872">
    <property type="term" value="F:metal ion binding"/>
    <property type="evidence" value="ECO:0007669"/>
    <property type="project" value="UniProtKB-UniRule"/>
</dbReference>
<accession>A0A1V1HYQ4</accession>
<protein>
    <recommendedName>
        <fullName evidence="2 10">FAD:protein FMN transferase</fullName>
        <ecNumber evidence="1 10">2.7.1.180</ecNumber>
    </recommendedName>
    <alternativeName>
        <fullName evidence="8 10">Flavin transferase</fullName>
    </alternativeName>
</protein>
<evidence type="ECO:0000256" key="9">
    <source>
        <dbReference type="ARBA" id="ARBA00048540"/>
    </source>
</evidence>
<organism evidence="12 13">
    <name type="scientific">Romboutsia ilealis</name>
    <dbReference type="NCBI Taxonomy" id="1115758"/>
    <lineage>
        <taxon>Bacteria</taxon>
        <taxon>Bacillati</taxon>
        <taxon>Bacillota</taxon>
        <taxon>Clostridia</taxon>
        <taxon>Peptostreptococcales</taxon>
        <taxon>Peptostreptococcaceae</taxon>
        <taxon>Romboutsia</taxon>
    </lineage>
</organism>
<dbReference type="InterPro" id="IPR003374">
    <property type="entry name" value="ApbE-like_sf"/>
</dbReference>
<evidence type="ECO:0000256" key="8">
    <source>
        <dbReference type="ARBA" id="ARBA00031306"/>
    </source>
</evidence>
<dbReference type="GO" id="GO:0016740">
    <property type="term" value="F:transferase activity"/>
    <property type="evidence" value="ECO:0007669"/>
    <property type="project" value="UniProtKB-UniRule"/>
</dbReference>
<comment type="catalytic activity">
    <reaction evidence="9 10">
        <text>L-threonyl-[protein] + FAD = FMN-L-threonyl-[protein] + AMP + H(+)</text>
        <dbReference type="Rhea" id="RHEA:36847"/>
        <dbReference type="Rhea" id="RHEA-COMP:11060"/>
        <dbReference type="Rhea" id="RHEA-COMP:11061"/>
        <dbReference type="ChEBI" id="CHEBI:15378"/>
        <dbReference type="ChEBI" id="CHEBI:30013"/>
        <dbReference type="ChEBI" id="CHEBI:57692"/>
        <dbReference type="ChEBI" id="CHEBI:74257"/>
        <dbReference type="ChEBI" id="CHEBI:456215"/>
        <dbReference type="EC" id="2.7.1.180"/>
    </reaction>
</comment>
<evidence type="ECO:0000313" key="13">
    <source>
        <dbReference type="Proteomes" id="UP000245622"/>
    </source>
</evidence>
<gene>
    <name evidence="12" type="ORF">CRIB_345</name>
</gene>
<evidence type="ECO:0000256" key="1">
    <source>
        <dbReference type="ARBA" id="ARBA00011955"/>
    </source>
</evidence>
<dbReference type="RefSeq" id="WP_180702850.1">
    <property type="nucleotide sequence ID" value="NZ_CAJUCR010000029.1"/>
</dbReference>